<evidence type="ECO:0000256" key="2">
    <source>
        <dbReference type="SAM" id="Phobius"/>
    </source>
</evidence>
<dbReference type="SUPFAM" id="SSF47781">
    <property type="entry name" value="RuvA domain 2-like"/>
    <property type="match status" value="1"/>
</dbReference>
<dbReference type="Gene3D" id="1.10.150.320">
    <property type="entry name" value="Photosystem II 12 kDa extrinsic protein"/>
    <property type="match status" value="1"/>
</dbReference>
<keyword evidence="2" id="KW-1133">Transmembrane helix</keyword>
<evidence type="ECO:0000313" key="5">
    <source>
        <dbReference type="Proteomes" id="UP000774570"/>
    </source>
</evidence>
<dbReference type="Proteomes" id="UP000774570">
    <property type="component" value="Unassembled WGS sequence"/>
</dbReference>
<evidence type="ECO:0000313" key="4">
    <source>
        <dbReference type="EMBL" id="MBW8483564.1"/>
    </source>
</evidence>
<feature type="region of interest" description="Disordered" evidence="1">
    <location>
        <begin position="165"/>
        <end position="202"/>
    </location>
</feature>
<dbReference type="Pfam" id="PF12836">
    <property type="entry name" value="HHH_3"/>
    <property type="match status" value="1"/>
</dbReference>
<feature type="domain" description="Helix-hairpin-helix DNA-binding motif class 1" evidence="3">
    <location>
        <begin position="238"/>
        <end position="257"/>
    </location>
</feature>
<dbReference type="PANTHER" id="PTHR21180:SF32">
    <property type="entry name" value="ENDONUCLEASE_EXONUCLEASE_PHOSPHATASE FAMILY DOMAIN-CONTAINING PROTEIN 1"/>
    <property type="match status" value="1"/>
</dbReference>
<reference evidence="4 5" key="1">
    <citation type="submission" date="2021-07" db="EMBL/GenBank/DDBJ databases">
        <title>Actinomadura sp. PM05-2 isolated from lichen.</title>
        <authorList>
            <person name="Somphong A."/>
            <person name="Phongsopitanun W."/>
            <person name="Tanasupawat S."/>
            <person name="Peongsungnone V."/>
        </authorList>
    </citation>
    <scope>NUCLEOTIDE SEQUENCE [LARGE SCALE GENOMIC DNA]</scope>
    <source>
        <strain evidence="4 5">PM05-2</strain>
    </source>
</reference>
<dbReference type="SMART" id="SM00278">
    <property type="entry name" value="HhH1"/>
    <property type="match status" value="2"/>
</dbReference>
<organism evidence="4 5">
    <name type="scientific">Actinomadura parmotrematis</name>
    <dbReference type="NCBI Taxonomy" id="2864039"/>
    <lineage>
        <taxon>Bacteria</taxon>
        <taxon>Bacillati</taxon>
        <taxon>Actinomycetota</taxon>
        <taxon>Actinomycetes</taxon>
        <taxon>Streptosporangiales</taxon>
        <taxon>Thermomonosporaceae</taxon>
        <taxon>Actinomadura</taxon>
    </lineage>
</organism>
<keyword evidence="4" id="KW-0238">DNA-binding</keyword>
<dbReference type="InterPro" id="IPR051675">
    <property type="entry name" value="Endo/Exo/Phosphatase_dom_1"/>
</dbReference>
<evidence type="ECO:0000259" key="3">
    <source>
        <dbReference type="SMART" id="SM00278"/>
    </source>
</evidence>
<feature type="region of interest" description="Disordered" evidence="1">
    <location>
        <begin position="82"/>
        <end position="108"/>
    </location>
</feature>
<name>A0ABS7FV54_9ACTN</name>
<dbReference type="Gene3D" id="3.10.560.10">
    <property type="entry name" value="Outer membrane lipoprotein wza domain like"/>
    <property type="match status" value="1"/>
</dbReference>
<comment type="caution">
    <text evidence="4">The sequence shown here is derived from an EMBL/GenBank/DDBJ whole genome shotgun (WGS) entry which is preliminary data.</text>
</comment>
<keyword evidence="2" id="KW-0472">Membrane</keyword>
<dbReference type="InterPro" id="IPR019554">
    <property type="entry name" value="Soluble_ligand-bd"/>
</dbReference>
<dbReference type="EMBL" id="JAIBOA010000008">
    <property type="protein sequence ID" value="MBW8483564.1"/>
    <property type="molecule type" value="Genomic_DNA"/>
</dbReference>
<sequence length="260" mass="26299">MTLTDRLRRPGTFGTEPPLVRLRSGPEPPDPPGPLDTTSRPLPIRPLVLIAAIAVLAAGFYVWQARPSQSASVIEPAAASAAPPSEAAPAGTSSTDTPAGVPSLGAGTTPPGTVLVHVLGKVRHPGVVTLPTGSRVSDAIQAAGGVRPNASTGTLNLARKLADGEQIPVGIPPPPQQAAPPATSPPGSPASGASAPGTPLSLSTATADQLDQLPGVGPVLAQRIVEYRTQHGPFRSVDQLQEVTGIGARRFADLRPLIAP</sequence>
<evidence type="ECO:0000256" key="1">
    <source>
        <dbReference type="SAM" id="MobiDB-lite"/>
    </source>
</evidence>
<keyword evidence="5" id="KW-1185">Reference proteome</keyword>
<feature type="domain" description="Helix-hairpin-helix DNA-binding motif class 1" evidence="3">
    <location>
        <begin position="208"/>
        <end position="227"/>
    </location>
</feature>
<feature type="region of interest" description="Disordered" evidence="1">
    <location>
        <begin position="1"/>
        <end position="41"/>
    </location>
</feature>
<feature type="compositionally biased region" description="Low complexity" evidence="1">
    <location>
        <begin position="189"/>
        <end position="199"/>
    </location>
</feature>
<keyword evidence="2" id="KW-0812">Transmembrane</keyword>
<dbReference type="RefSeq" id="WP_220166794.1">
    <property type="nucleotide sequence ID" value="NZ_JAIBOA010000008.1"/>
</dbReference>
<protein>
    <submittedName>
        <fullName evidence="4">ComEA family DNA-binding protein</fullName>
    </submittedName>
</protein>
<dbReference type="InterPro" id="IPR003583">
    <property type="entry name" value="Hlx-hairpin-Hlx_DNA-bd_motif"/>
</dbReference>
<feature type="transmembrane region" description="Helical" evidence="2">
    <location>
        <begin position="44"/>
        <end position="63"/>
    </location>
</feature>
<dbReference type="Pfam" id="PF10531">
    <property type="entry name" value="SLBB"/>
    <property type="match status" value="1"/>
</dbReference>
<proteinExistence type="predicted"/>
<dbReference type="GO" id="GO:0003677">
    <property type="term" value="F:DNA binding"/>
    <property type="evidence" value="ECO:0007669"/>
    <property type="project" value="UniProtKB-KW"/>
</dbReference>
<dbReference type="PANTHER" id="PTHR21180">
    <property type="entry name" value="ENDONUCLEASE/EXONUCLEASE/PHOSPHATASE FAMILY DOMAIN-CONTAINING PROTEIN 1"/>
    <property type="match status" value="1"/>
</dbReference>
<feature type="compositionally biased region" description="Pro residues" evidence="1">
    <location>
        <begin position="170"/>
        <end position="188"/>
    </location>
</feature>
<gene>
    <name evidence="4" type="ORF">K1Y72_14350</name>
</gene>
<dbReference type="InterPro" id="IPR010994">
    <property type="entry name" value="RuvA_2-like"/>
</dbReference>
<accession>A0ABS7FV54</accession>